<dbReference type="GO" id="GO:0005737">
    <property type="term" value="C:cytoplasm"/>
    <property type="evidence" value="ECO:0007669"/>
    <property type="project" value="InterPro"/>
</dbReference>
<evidence type="ECO:0000313" key="8">
    <source>
        <dbReference type="Proteomes" id="UP000283841"/>
    </source>
</evidence>
<dbReference type="RefSeq" id="XP_028488293.1">
    <property type="nucleotide sequence ID" value="XM_028628469.1"/>
</dbReference>
<evidence type="ECO:0000256" key="5">
    <source>
        <dbReference type="ARBA" id="ARBA00022801"/>
    </source>
</evidence>
<dbReference type="EC" id="3.6.1.1" evidence="3"/>
<dbReference type="Gene3D" id="3.90.80.10">
    <property type="entry name" value="Inorganic pyrophosphatase"/>
    <property type="match status" value="1"/>
</dbReference>
<keyword evidence="5" id="KW-0378">Hydrolase</keyword>
<protein>
    <recommendedName>
        <fullName evidence="3">inorganic diphosphatase</fullName>
        <ecNumber evidence="3">3.6.1.1</ecNumber>
    </recommendedName>
</protein>
<dbReference type="Proteomes" id="UP000283841">
    <property type="component" value="Unassembled WGS sequence"/>
</dbReference>
<comment type="caution">
    <text evidence="7">The sequence shown here is derived from an EMBL/GenBank/DDBJ whole genome shotgun (WGS) entry which is preliminary data.</text>
</comment>
<dbReference type="SUPFAM" id="SSF50324">
    <property type="entry name" value="Inorganic pyrophosphatase"/>
    <property type="match status" value="1"/>
</dbReference>
<dbReference type="GO" id="GO:0004427">
    <property type="term" value="F:inorganic diphosphate phosphatase activity"/>
    <property type="evidence" value="ECO:0007669"/>
    <property type="project" value="UniProtKB-EC"/>
</dbReference>
<evidence type="ECO:0000256" key="4">
    <source>
        <dbReference type="ARBA" id="ARBA00022723"/>
    </source>
</evidence>
<keyword evidence="8" id="KW-1185">Reference proteome</keyword>
<reference evidence="7 8" key="1">
    <citation type="journal article" date="2018" name="Front. Microbiol.">
        <title>Genomic and genetic insights into a cosmopolitan fungus, Paecilomyces variotii (Eurotiales).</title>
        <authorList>
            <person name="Urquhart A.S."/>
            <person name="Mondo S.J."/>
            <person name="Makela M.R."/>
            <person name="Hane J.K."/>
            <person name="Wiebenga A."/>
            <person name="He G."/>
            <person name="Mihaltcheva S."/>
            <person name="Pangilinan J."/>
            <person name="Lipzen A."/>
            <person name="Barry K."/>
            <person name="de Vries R.P."/>
            <person name="Grigoriev I.V."/>
            <person name="Idnurm A."/>
        </authorList>
    </citation>
    <scope>NUCLEOTIDE SEQUENCE [LARGE SCALE GENOMIC DNA]</scope>
    <source>
        <strain evidence="7 8">CBS 101075</strain>
    </source>
</reference>
<keyword evidence="4" id="KW-0479">Metal-binding</keyword>
<comment type="similarity">
    <text evidence="2">Belongs to the PPase family.</text>
</comment>
<dbReference type="InterPro" id="IPR008162">
    <property type="entry name" value="Pyrophosphatase"/>
</dbReference>
<gene>
    <name evidence="7" type="ORF">C8Q69DRAFT_429514</name>
</gene>
<organism evidence="7 8">
    <name type="scientific">Byssochlamys spectabilis</name>
    <name type="common">Paecilomyces variotii</name>
    <dbReference type="NCBI Taxonomy" id="264951"/>
    <lineage>
        <taxon>Eukaryota</taxon>
        <taxon>Fungi</taxon>
        <taxon>Dikarya</taxon>
        <taxon>Ascomycota</taxon>
        <taxon>Pezizomycotina</taxon>
        <taxon>Eurotiomycetes</taxon>
        <taxon>Eurotiomycetidae</taxon>
        <taxon>Eurotiales</taxon>
        <taxon>Thermoascaceae</taxon>
        <taxon>Paecilomyces</taxon>
    </lineage>
</organism>
<accession>A0A443I3J4</accession>
<dbReference type="CDD" id="cd00412">
    <property type="entry name" value="pyrophosphatase"/>
    <property type="match status" value="1"/>
</dbReference>
<dbReference type="GO" id="GO:0006796">
    <property type="term" value="P:phosphate-containing compound metabolic process"/>
    <property type="evidence" value="ECO:0007669"/>
    <property type="project" value="InterPro"/>
</dbReference>
<dbReference type="PANTHER" id="PTHR10286">
    <property type="entry name" value="INORGANIC PYROPHOSPHATASE"/>
    <property type="match status" value="1"/>
</dbReference>
<evidence type="ECO:0000256" key="3">
    <source>
        <dbReference type="ARBA" id="ARBA00012146"/>
    </source>
</evidence>
<evidence type="ECO:0000256" key="2">
    <source>
        <dbReference type="ARBA" id="ARBA00006220"/>
    </source>
</evidence>
<evidence type="ECO:0000313" key="7">
    <source>
        <dbReference type="EMBL" id="RWQ98648.1"/>
    </source>
</evidence>
<dbReference type="GO" id="GO:0000287">
    <property type="term" value="F:magnesium ion binding"/>
    <property type="evidence" value="ECO:0007669"/>
    <property type="project" value="InterPro"/>
</dbReference>
<name>A0A443I3J4_BYSSP</name>
<evidence type="ECO:0000256" key="6">
    <source>
        <dbReference type="ARBA" id="ARBA00022842"/>
    </source>
</evidence>
<dbReference type="VEuPathDB" id="FungiDB:C8Q69DRAFT_429514"/>
<comment type="cofactor">
    <cofactor evidence="1">
        <name>Mg(2+)</name>
        <dbReference type="ChEBI" id="CHEBI:18420"/>
    </cofactor>
</comment>
<dbReference type="InterPro" id="IPR036649">
    <property type="entry name" value="Pyrophosphatase_sf"/>
</dbReference>
<proteinExistence type="inferred from homology"/>
<dbReference type="AlphaFoldDB" id="A0A443I3J4"/>
<dbReference type="EMBL" id="RCNU01000002">
    <property type="protein sequence ID" value="RWQ98648.1"/>
    <property type="molecule type" value="Genomic_DNA"/>
</dbReference>
<evidence type="ECO:0000256" key="1">
    <source>
        <dbReference type="ARBA" id="ARBA00001946"/>
    </source>
</evidence>
<keyword evidence="6" id="KW-0460">Magnesium</keyword>
<sequence>MHNRYDIKVVGEQEPTGSRIFFEEKGRRISPWHDIPLYANEANGLLNMVVEIPKGTNAKLEISKEEDYNPIKQDTNHGGLRYLADIPPFKGYPCNYGAFPQTYESPDILDGKTGVQGDDDPLDVCEIGNEPAYPGEVKTVKVLGAIAILDQGQTDWKIIAVDINDSLSSKLTDISDVEVHLPEFLGKLKDWYCLYKIPEGKPPNEVALCGQLQDRRSALELISHFHGTWKSMEKKAGSQ</sequence>
<dbReference type="GeneID" id="39597746"/>
<dbReference type="STRING" id="264951.A0A443I3J4"/>
<dbReference type="PROSITE" id="PS00387">
    <property type="entry name" value="PPASE"/>
    <property type="match status" value="1"/>
</dbReference>
<dbReference type="Pfam" id="PF00719">
    <property type="entry name" value="Pyrophosphatase"/>
    <property type="match status" value="1"/>
</dbReference>